<feature type="region of interest" description="Disordered" evidence="1">
    <location>
        <begin position="441"/>
        <end position="464"/>
    </location>
</feature>
<dbReference type="EMBL" id="MU006618">
    <property type="protein sequence ID" value="KAF2741954.1"/>
    <property type="molecule type" value="Genomic_DNA"/>
</dbReference>
<evidence type="ECO:0000313" key="3">
    <source>
        <dbReference type="Proteomes" id="UP000799440"/>
    </source>
</evidence>
<feature type="compositionally biased region" description="Polar residues" evidence="1">
    <location>
        <begin position="452"/>
        <end position="463"/>
    </location>
</feature>
<dbReference type="InterPro" id="IPR027796">
    <property type="entry name" value="OTT_1508_deam-like"/>
</dbReference>
<dbReference type="OrthoDB" id="3774811at2759"/>
<gene>
    <name evidence="2" type="ORF">M011DRAFT_299255</name>
</gene>
<protein>
    <submittedName>
        <fullName evidence="2">Uncharacterized protein</fullName>
    </submittedName>
</protein>
<evidence type="ECO:0000256" key="1">
    <source>
        <dbReference type="SAM" id="MobiDB-lite"/>
    </source>
</evidence>
<sequence>MATLSVSWDEPSLSGPLLAAFATLLPNSKPEPADEIPKTKLIRRPEMVGLLTPRWPDRDYREALEDFQDHIAELVENDRGKDHRAATLLRRKCGGFKLIVAKNGGIQEEDEKFLMALQGLLRNAARSKTYSPQPKPVGSLRSGKHEKDAISEEILRHAGPQIRTLILSLKADLPAIRAGNREAVEFVARLERLTNGSMPTSVVLRLARELRLRWDWLRERTMDIGILVGDAPRQRIRDALSRLGRLDIARHALCLIVDEVCGFAFLDMLPLKWSEAPHNRDWNERNRSWWMREAFQEHKRPLREAHVEAVCRHASKAQVAKRFRDTWRDGPVVHAPIQLVLYSAQNVGEDGFDPYMGCSGAHCFLCHEFLRLHGVFRPYKTKGTVCSSWAIPSPQSIREKEKDRIHAAVRSLEGQLHIRLVHEMDERRLLYEARTASVPTTGGLELRPVSNGPRTQKSPSSAQPIADVAGQEVFPGGQCARTDGSAAQPWKCAISNGHV</sequence>
<proteinExistence type="predicted"/>
<name>A0A6A6UWW5_9PLEO</name>
<organism evidence="2 3">
    <name type="scientific">Sporormia fimetaria CBS 119925</name>
    <dbReference type="NCBI Taxonomy" id="1340428"/>
    <lineage>
        <taxon>Eukaryota</taxon>
        <taxon>Fungi</taxon>
        <taxon>Dikarya</taxon>
        <taxon>Ascomycota</taxon>
        <taxon>Pezizomycotina</taxon>
        <taxon>Dothideomycetes</taxon>
        <taxon>Pleosporomycetidae</taxon>
        <taxon>Pleosporales</taxon>
        <taxon>Sporormiaceae</taxon>
        <taxon>Sporormia</taxon>
    </lineage>
</organism>
<reference evidence="2" key="1">
    <citation type="journal article" date="2020" name="Stud. Mycol.">
        <title>101 Dothideomycetes genomes: a test case for predicting lifestyles and emergence of pathogens.</title>
        <authorList>
            <person name="Haridas S."/>
            <person name="Albert R."/>
            <person name="Binder M."/>
            <person name="Bloem J."/>
            <person name="Labutti K."/>
            <person name="Salamov A."/>
            <person name="Andreopoulos B."/>
            <person name="Baker S."/>
            <person name="Barry K."/>
            <person name="Bills G."/>
            <person name="Bluhm B."/>
            <person name="Cannon C."/>
            <person name="Castanera R."/>
            <person name="Culley D."/>
            <person name="Daum C."/>
            <person name="Ezra D."/>
            <person name="Gonzalez J."/>
            <person name="Henrissat B."/>
            <person name="Kuo A."/>
            <person name="Liang C."/>
            <person name="Lipzen A."/>
            <person name="Lutzoni F."/>
            <person name="Magnuson J."/>
            <person name="Mondo S."/>
            <person name="Nolan M."/>
            <person name="Ohm R."/>
            <person name="Pangilinan J."/>
            <person name="Park H.-J."/>
            <person name="Ramirez L."/>
            <person name="Alfaro M."/>
            <person name="Sun H."/>
            <person name="Tritt A."/>
            <person name="Yoshinaga Y."/>
            <person name="Zwiers L.-H."/>
            <person name="Turgeon B."/>
            <person name="Goodwin S."/>
            <person name="Spatafora J."/>
            <person name="Crous P."/>
            <person name="Grigoriev I."/>
        </authorList>
    </citation>
    <scope>NUCLEOTIDE SEQUENCE</scope>
    <source>
        <strain evidence="2">CBS 119925</strain>
    </source>
</reference>
<keyword evidence="3" id="KW-1185">Reference proteome</keyword>
<evidence type="ECO:0000313" key="2">
    <source>
        <dbReference type="EMBL" id="KAF2741954.1"/>
    </source>
</evidence>
<accession>A0A6A6UWW5</accession>
<dbReference type="AlphaFoldDB" id="A0A6A6UWW5"/>
<dbReference type="Proteomes" id="UP000799440">
    <property type="component" value="Unassembled WGS sequence"/>
</dbReference>
<dbReference type="Pfam" id="PF14441">
    <property type="entry name" value="OTT_1508_deam"/>
    <property type="match status" value="1"/>
</dbReference>